<dbReference type="OrthoDB" id="2687620at2759"/>
<feature type="region of interest" description="Disordered" evidence="2">
    <location>
        <begin position="321"/>
        <end position="346"/>
    </location>
</feature>
<gene>
    <name evidence="4" type="ORF">SSS_9106</name>
</gene>
<keyword evidence="4" id="KW-0418">Kinase</keyword>
<evidence type="ECO:0000313" key="5">
    <source>
        <dbReference type="EnsemblMetazoa" id="KAF7493713.1"/>
    </source>
</evidence>
<keyword evidence="4" id="KW-0808">Transferase</keyword>
<reference evidence="5" key="3">
    <citation type="submission" date="2022-06" db="UniProtKB">
        <authorList>
            <consortium name="EnsemblMetazoa"/>
        </authorList>
    </citation>
    <scope>IDENTIFICATION</scope>
</reference>
<feature type="region of interest" description="Disordered" evidence="2">
    <location>
        <begin position="191"/>
        <end position="213"/>
    </location>
</feature>
<dbReference type="Pfam" id="PF00069">
    <property type="entry name" value="Pkinase"/>
    <property type="match status" value="1"/>
</dbReference>
<feature type="compositionally biased region" description="Basic residues" evidence="2">
    <location>
        <begin position="680"/>
        <end position="690"/>
    </location>
</feature>
<dbReference type="SMART" id="SM00220">
    <property type="entry name" value="S_TKc"/>
    <property type="match status" value="1"/>
</dbReference>
<dbReference type="PANTHER" id="PTHR11909">
    <property type="entry name" value="CASEIN KINASE-RELATED"/>
    <property type="match status" value="1"/>
</dbReference>
<dbReference type="GO" id="GO:0005524">
    <property type="term" value="F:ATP binding"/>
    <property type="evidence" value="ECO:0007669"/>
    <property type="project" value="UniProtKB-UniRule"/>
</dbReference>
<evidence type="ECO:0000256" key="1">
    <source>
        <dbReference type="PROSITE-ProRule" id="PRU10141"/>
    </source>
</evidence>
<reference evidence="6" key="1">
    <citation type="journal article" date="2020" name="PLoS Negl. Trop. Dis.">
        <title>High-quality nuclear genome for Sarcoptes scabiei-A critical resource for a neglected parasite.</title>
        <authorList>
            <person name="Korhonen P.K."/>
            <person name="Gasser R.B."/>
            <person name="Ma G."/>
            <person name="Wang T."/>
            <person name="Stroehlein A.J."/>
            <person name="Young N.D."/>
            <person name="Ang C.S."/>
            <person name="Fernando D.D."/>
            <person name="Lu H.C."/>
            <person name="Taylor S."/>
            <person name="Reynolds S.L."/>
            <person name="Mofiz E."/>
            <person name="Najaraj S.H."/>
            <person name="Gowda H."/>
            <person name="Madugundu A."/>
            <person name="Renuse S."/>
            <person name="Holt D."/>
            <person name="Pandey A."/>
            <person name="Papenfuss A.T."/>
            <person name="Fischer K."/>
        </authorList>
    </citation>
    <scope>NUCLEOTIDE SEQUENCE [LARGE SCALE GENOMIC DNA]</scope>
</reference>
<dbReference type="InterPro" id="IPR000719">
    <property type="entry name" value="Prot_kinase_dom"/>
</dbReference>
<feature type="region of interest" description="Disordered" evidence="2">
    <location>
        <begin position="661"/>
        <end position="720"/>
    </location>
</feature>
<evidence type="ECO:0000313" key="4">
    <source>
        <dbReference type="EMBL" id="KAF7493713.1"/>
    </source>
</evidence>
<dbReference type="EMBL" id="WVUK01000055">
    <property type="protein sequence ID" value="KAF7493713.1"/>
    <property type="molecule type" value="Genomic_DNA"/>
</dbReference>
<evidence type="ECO:0000256" key="2">
    <source>
        <dbReference type="SAM" id="MobiDB-lite"/>
    </source>
</evidence>
<feature type="region of interest" description="Disordered" evidence="2">
    <location>
        <begin position="465"/>
        <end position="536"/>
    </location>
</feature>
<feature type="binding site" evidence="1">
    <location>
        <position position="68"/>
    </location>
    <ligand>
        <name>ATP</name>
        <dbReference type="ChEBI" id="CHEBI:30616"/>
    </ligand>
</feature>
<keyword evidence="1" id="KW-0547">Nucleotide-binding</keyword>
<dbReference type="AlphaFoldDB" id="A0A834RBZ9"/>
<feature type="compositionally biased region" description="Low complexity" evidence="2">
    <location>
        <begin position="500"/>
        <end position="510"/>
    </location>
</feature>
<sequence length="759" mass="86242">MMEKYRETPKGRIALNGYRLCDPLPEGQILTDTEKKQWVIGKTIGLGGFGEIYLIHEKNSPSIEYVMKLDNQNGPLFVEVNFVLRACQKSAIAAFMEKHNLTFLGIPRFIASGTHQTSKSSYRFLIMERLGEELQKVLETKRLKISTTCRIASRIIDVLEYIHDRGYIHADIKAQNILKVLNANKIADINTNGSSSRSKNKKRAAIDSSNSVDDDDENDHYYLIDYGLVEKYTLQGVHKPYGFDKRKANNGTCEFRSRDAHIGVISRRSDIESLGFNLILWFYGRHPWENVLKDAEKVLEKKNWAMRNIKEFLKEAFNNKPLRSGSSCDESKSSKSSTPIKSKTPSANVMIPKRSNFINCTPPKGLGQFFEEINNLEYDARPNYAMYKKILNDIANLNKNHEFKEENPKKTRLSDVDELKSVRMTRKESAKKLNSIKNISTFDDMIGEKDFNDTNDDTEIEDFVDSTALTNPSTKSTASRSTINVMKRGSRSTTHKKENILSNNNNNNRTNRSKNKKISQNDSSAEENSFTKTPPMIKNIRLNRASRYSTPLMMLTPPESADNPLFGPFEPDESINQENNVVGKIDSNARVRNLRGRSDKKNPESAIDRRFRSCRIYINNKRCRPRQSYDEDDLNGFGNALPDQDYSSILSSSIESLTFDNDRSHDSLMHNGKSQSSNTKPKKISTKKNPSKIMKTNGTINTSKDRKNALSKTNGTKHSGRDVLPIAIKSGISMNSGVPETAAMQRIREMIQNKKKQTK</sequence>
<organism evidence="4">
    <name type="scientific">Sarcoptes scabiei</name>
    <name type="common">Itch mite</name>
    <name type="synonym">Acarus scabiei</name>
    <dbReference type="NCBI Taxonomy" id="52283"/>
    <lineage>
        <taxon>Eukaryota</taxon>
        <taxon>Metazoa</taxon>
        <taxon>Ecdysozoa</taxon>
        <taxon>Arthropoda</taxon>
        <taxon>Chelicerata</taxon>
        <taxon>Arachnida</taxon>
        <taxon>Acari</taxon>
        <taxon>Acariformes</taxon>
        <taxon>Sarcoptiformes</taxon>
        <taxon>Astigmata</taxon>
        <taxon>Psoroptidia</taxon>
        <taxon>Sarcoptoidea</taxon>
        <taxon>Sarcoptidae</taxon>
        <taxon>Sarcoptinae</taxon>
        <taxon>Sarcoptes</taxon>
    </lineage>
</organism>
<dbReference type="SUPFAM" id="SSF56112">
    <property type="entry name" value="Protein kinase-like (PK-like)"/>
    <property type="match status" value="1"/>
</dbReference>
<dbReference type="InterPro" id="IPR050235">
    <property type="entry name" value="CK1_Ser-Thr_kinase"/>
</dbReference>
<dbReference type="InterPro" id="IPR017441">
    <property type="entry name" value="Protein_kinase_ATP_BS"/>
</dbReference>
<feature type="compositionally biased region" description="Polar residues" evidence="2">
    <location>
        <begin position="467"/>
        <end position="484"/>
    </location>
</feature>
<proteinExistence type="predicted"/>
<feature type="compositionally biased region" description="Low complexity" evidence="2">
    <location>
        <begin position="324"/>
        <end position="346"/>
    </location>
</feature>
<protein>
    <submittedName>
        <fullName evidence="4">Serine/threonine-protein kinase VRK2</fullName>
    </submittedName>
</protein>
<feature type="domain" description="Protein kinase" evidence="3">
    <location>
        <begin position="38"/>
        <end position="404"/>
    </location>
</feature>
<accession>A0A834RBZ9</accession>
<dbReference type="InterPro" id="IPR011009">
    <property type="entry name" value="Kinase-like_dom_sf"/>
</dbReference>
<dbReference type="EnsemblMetazoa" id="SSS_9106s_mrna">
    <property type="protein sequence ID" value="KAF7493713.1"/>
    <property type="gene ID" value="SSS_9106"/>
</dbReference>
<evidence type="ECO:0000313" key="6">
    <source>
        <dbReference type="Proteomes" id="UP000070412"/>
    </source>
</evidence>
<name>A0A834RBZ9_SARSC</name>
<dbReference type="PROSITE" id="PS00107">
    <property type="entry name" value="PROTEIN_KINASE_ATP"/>
    <property type="match status" value="1"/>
</dbReference>
<keyword evidence="1" id="KW-0067">ATP-binding</keyword>
<feature type="compositionally biased region" description="Polar residues" evidence="2">
    <location>
        <begin position="520"/>
        <end position="532"/>
    </location>
</feature>
<reference evidence="4" key="2">
    <citation type="submission" date="2020-01" db="EMBL/GenBank/DDBJ databases">
        <authorList>
            <person name="Korhonen P.K.K."/>
            <person name="Guangxu M.G."/>
            <person name="Wang T.W."/>
            <person name="Stroehlein A.J.S."/>
            <person name="Young N.D."/>
            <person name="Ang C.-S.A."/>
            <person name="Fernando D.W.F."/>
            <person name="Lu H.L."/>
            <person name="Taylor S.T."/>
            <person name="Ehtesham M.E.M."/>
            <person name="Najaraj S.H.N."/>
            <person name="Harsha G.H.G."/>
            <person name="Madugundu A.M."/>
            <person name="Renuse S.R."/>
            <person name="Holt D.H."/>
            <person name="Pandey A.P."/>
            <person name="Papenfuss A.P."/>
            <person name="Gasser R.B.G."/>
            <person name="Fischer K.F."/>
        </authorList>
    </citation>
    <scope>NUCLEOTIDE SEQUENCE</scope>
    <source>
        <strain evidence="4">SSS_KF_BRIS2020</strain>
    </source>
</reference>
<keyword evidence="6" id="KW-1185">Reference proteome</keyword>
<dbReference type="Gene3D" id="1.10.510.10">
    <property type="entry name" value="Transferase(Phosphotransferase) domain 1"/>
    <property type="match status" value="2"/>
</dbReference>
<dbReference type="PROSITE" id="PS50011">
    <property type="entry name" value="PROTEIN_KINASE_DOM"/>
    <property type="match status" value="1"/>
</dbReference>
<evidence type="ECO:0000259" key="3">
    <source>
        <dbReference type="PROSITE" id="PS50011"/>
    </source>
</evidence>
<dbReference type="Proteomes" id="UP000070412">
    <property type="component" value="Unassembled WGS sequence"/>
</dbReference>
<dbReference type="GO" id="GO:0004672">
    <property type="term" value="F:protein kinase activity"/>
    <property type="evidence" value="ECO:0007669"/>
    <property type="project" value="InterPro"/>
</dbReference>